<dbReference type="NCBIfam" id="TIGR00482">
    <property type="entry name" value="nicotinate (nicotinamide) nucleotide adenylyltransferase"/>
    <property type="match status" value="1"/>
</dbReference>
<keyword evidence="8 11" id="KW-0067">ATP-binding</keyword>
<evidence type="ECO:0000256" key="5">
    <source>
        <dbReference type="ARBA" id="ARBA00022679"/>
    </source>
</evidence>
<dbReference type="NCBIfam" id="NF000840">
    <property type="entry name" value="PRK00071.1-3"/>
    <property type="match status" value="1"/>
</dbReference>
<comment type="pathway">
    <text evidence="2 11">Cofactor biosynthesis; NAD(+) biosynthesis; deamido-NAD(+) from nicotinate D-ribonucleotide: step 1/1.</text>
</comment>
<evidence type="ECO:0000256" key="9">
    <source>
        <dbReference type="ARBA" id="ARBA00023027"/>
    </source>
</evidence>
<dbReference type="InterPro" id="IPR014729">
    <property type="entry name" value="Rossmann-like_a/b/a_fold"/>
</dbReference>
<dbReference type="InterPro" id="IPR004821">
    <property type="entry name" value="Cyt_trans-like"/>
</dbReference>
<dbReference type="PANTHER" id="PTHR39321:SF3">
    <property type="entry name" value="PHOSPHOPANTETHEINE ADENYLYLTRANSFERASE"/>
    <property type="match status" value="1"/>
</dbReference>
<dbReference type="AlphaFoldDB" id="A0AA95H163"/>
<evidence type="ECO:0000256" key="4">
    <source>
        <dbReference type="ARBA" id="ARBA00022642"/>
    </source>
</evidence>
<keyword evidence="5 11" id="KW-0808">Transferase</keyword>
<evidence type="ECO:0000313" key="13">
    <source>
        <dbReference type="EMBL" id="WGZ89557.1"/>
    </source>
</evidence>
<dbReference type="GO" id="GO:0009435">
    <property type="term" value="P:NAD+ biosynthetic process"/>
    <property type="evidence" value="ECO:0007669"/>
    <property type="project" value="UniProtKB-UniRule"/>
</dbReference>
<dbReference type="NCBIfam" id="TIGR00125">
    <property type="entry name" value="cyt_tran_rel"/>
    <property type="match status" value="1"/>
</dbReference>
<evidence type="ECO:0000256" key="8">
    <source>
        <dbReference type="ARBA" id="ARBA00022840"/>
    </source>
</evidence>
<protein>
    <recommendedName>
        <fullName evidence="11">Probable nicotinate-nucleotide adenylyltransferase</fullName>
        <ecNumber evidence="11">2.7.7.18</ecNumber>
    </recommendedName>
    <alternativeName>
        <fullName evidence="11">Deamido-NAD(+) diphosphorylase</fullName>
    </alternativeName>
    <alternativeName>
        <fullName evidence="11">Deamido-NAD(+) pyrophosphorylase</fullName>
    </alternativeName>
    <alternativeName>
        <fullName evidence="11">Nicotinate mononucleotide adenylyltransferase</fullName>
        <shortName evidence="11">NaMN adenylyltransferase</shortName>
    </alternativeName>
</protein>
<accession>A0AA95H163</accession>
<evidence type="ECO:0000256" key="3">
    <source>
        <dbReference type="ARBA" id="ARBA00009014"/>
    </source>
</evidence>
<organism evidence="13">
    <name type="scientific">Candidatus Thiocaldithrix dubininis</name>
    <dbReference type="NCBI Taxonomy" id="3080823"/>
    <lineage>
        <taxon>Bacteria</taxon>
        <taxon>Pseudomonadati</taxon>
        <taxon>Pseudomonadota</taxon>
        <taxon>Gammaproteobacteria</taxon>
        <taxon>Thiotrichales</taxon>
        <taxon>Thiotrichaceae</taxon>
        <taxon>Candidatus Thiocaldithrix</taxon>
    </lineage>
</organism>
<dbReference type="PANTHER" id="PTHR39321">
    <property type="entry name" value="NICOTINATE-NUCLEOTIDE ADENYLYLTRANSFERASE-RELATED"/>
    <property type="match status" value="1"/>
</dbReference>
<comment type="catalytic activity">
    <reaction evidence="10 11">
        <text>nicotinate beta-D-ribonucleotide + ATP + H(+) = deamido-NAD(+) + diphosphate</text>
        <dbReference type="Rhea" id="RHEA:22860"/>
        <dbReference type="ChEBI" id="CHEBI:15378"/>
        <dbReference type="ChEBI" id="CHEBI:30616"/>
        <dbReference type="ChEBI" id="CHEBI:33019"/>
        <dbReference type="ChEBI" id="CHEBI:57502"/>
        <dbReference type="ChEBI" id="CHEBI:58437"/>
        <dbReference type="EC" id="2.7.7.18"/>
    </reaction>
</comment>
<keyword evidence="7 11" id="KW-0547">Nucleotide-binding</keyword>
<dbReference type="NCBIfam" id="NF000839">
    <property type="entry name" value="PRK00071.1-1"/>
    <property type="match status" value="1"/>
</dbReference>
<dbReference type="CDD" id="cd02165">
    <property type="entry name" value="NMNAT"/>
    <property type="match status" value="1"/>
</dbReference>
<evidence type="ECO:0000256" key="11">
    <source>
        <dbReference type="HAMAP-Rule" id="MF_00244"/>
    </source>
</evidence>
<comment type="function">
    <text evidence="1 11">Catalyzes the reversible adenylation of nicotinate mononucleotide (NaMN) to nicotinic acid adenine dinucleotide (NaAD).</text>
</comment>
<dbReference type="Proteomes" id="UP001300672">
    <property type="component" value="Chromosome"/>
</dbReference>
<dbReference type="SUPFAM" id="SSF52374">
    <property type="entry name" value="Nucleotidylyl transferase"/>
    <property type="match status" value="1"/>
</dbReference>
<evidence type="ECO:0000259" key="12">
    <source>
        <dbReference type="Pfam" id="PF01467"/>
    </source>
</evidence>
<sequence length="210" mass="23643">MLGILGGTFDPIHFGHLRTALEVAEHFNLSDMRLIPGKVPPHRAQPQANPEQRLEMLQLALAAEPRLHADARELARDGYSFTIDTVLSLREELGNDAPILLTLGVDAFLNFQTWHRWQAILAQVHLVVVQRPGYSLPPAGWYTPHLTQQVAEVSQQRAGYIYPLTVTPLDISATAIRKLLKNGQSPRYLLPDTVIDYIRHKQLYCGTAWN</sequence>
<dbReference type="Pfam" id="PF01467">
    <property type="entry name" value="CTP_transf_like"/>
    <property type="match status" value="1"/>
</dbReference>
<dbReference type="GO" id="GO:0005524">
    <property type="term" value="F:ATP binding"/>
    <property type="evidence" value="ECO:0007669"/>
    <property type="project" value="UniProtKB-KW"/>
</dbReference>
<dbReference type="KEGG" id="tdu:QJT80_08545"/>
<dbReference type="InterPro" id="IPR005248">
    <property type="entry name" value="NadD/NMNAT"/>
</dbReference>
<gene>
    <name evidence="11 13" type="primary">nadD</name>
    <name evidence="13" type="ORF">QJT80_08545</name>
</gene>
<feature type="domain" description="Cytidyltransferase-like" evidence="12">
    <location>
        <begin position="4"/>
        <end position="178"/>
    </location>
</feature>
<dbReference type="GO" id="GO:0004515">
    <property type="term" value="F:nicotinate-nucleotide adenylyltransferase activity"/>
    <property type="evidence" value="ECO:0007669"/>
    <property type="project" value="UniProtKB-UniRule"/>
</dbReference>
<evidence type="ECO:0000256" key="10">
    <source>
        <dbReference type="ARBA" id="ARBA00048721"/>
    </source>
</evidence>
<reference evidence="13" key="1">
    <citation type="journal article" date="2023" name="Int. J. Mol. Sci.">
        <title>Metagenomics Revealed a New Genus 'Candidatus Thiocaldithrix dubininis' gen. nov., sp. nov. and a New Species 'Candidatus Thiothrix putei' sp. nov. in the Family Thiotrichaceae, Some Members of Which Have Traits of Both Na+- and H+-Motive Energetics.</title>
        <authorList>
            <person name="Ravin N.V."/>
            <person name="Muntyan M.S."/>
            <person name="Smolyakov D.D."/>
            <person name="Rudenko T.S."/>
            <person name="Beletsky A.V."/>
            <person name="Mardanov A.V."/>
            <person name="Grabovich M.Y."/>
        </authorList>
    </citation>
    <scope>NUCLEOTIDE SEQUENCE</scope>
    <source>
        <strain evidence="13">GKL-01</strain>
    </source>
</reference>
<name>A0AA95H163_9GAMM</name>
<comment type="similarity">
    <text evidence="3 11">Belongs to the NadD family.</text>
</comment>
<dbReference type="EC" id="2.7.7.18" evidence="11"/>
<reference evidence="13" key="2">
    <citation type="submission" date="2023-04" db="EMBL/GenBank/DDBJ databases">
        <authorList>
            <person name="Beletskiy A.V."/>
            <person name="Mardanov A.V."/>
            <person name="Ravin N.V."/>
        </authorList>
    </citation>
    <scope>NUCLEOTIDE SEQUENCE</scope>
    <source>
        <strain evidence="13">GKL-01</strain>
    </source>
</reference>
<proteinExistence type="inferred from homology"/>
<keyword evidence="6 11" id="KW-0548">Nucleotidyltransferase</keyword>
<evidence type="ECO:0000256" key="7">
    <source>
        <dbReference type="ARBA" id="ARBA00022741"/>
    </source>
</evidence>
<evidence type="ECO:0000256" key="6">
    <source>
        <dbReference type="ARBA" id="ARBA00022695"/>
    </source>
</evidence>
<evidence type="ECO:0000256" key="1">
    <source>
        <dbReference type="ARBA" id="ARBA00002324"/>
    </source>
</evidence>
<evidence type="ECO:0000256" key="2">
    <source>
        <dbReference type="ARBA" id="ARBA00005019"/>
    </source>
</evidence>
<dbReference type="EMBL" id="CP124755">
    <property type="protein sequence ID" value="WGZ89557.1"/>
    <property type="molecule type" value="Genomic_DNA"/>
</dbReference>
<dbReference type="HAMAP" id="MF_00244">
    <property type="entry name" value="NaMN_adenylyltr"/>
    <property type="match status" value="1"/>
</dbReference>
<dbReference type="Gene3D" id="3.40.50.620">
    <property type="entry name" value="HUPs"/>
    <property type="match status" value="1"/>
</dbReference>
<keyword evidence="9 11" id="KW-0520">NAD</keyword>
<keyword evidence="4 11" id="KW-0662">Pyridine nucleotide biosynthesis</keyword>